<gene>
    <name evidence="2" type="ORF">QPJ95_16600</name>
</gene>
<dbReference type="Proteomes" id="UP001238334">
    <property type="component" value="Chromosome"/>
</dbReference>
<feature type="signal peptide" evidence="1">
    <location>
        <begin position="1"/>
        <end position="21"/>
    </location>
</feature>
<dbReference type="RefSeq" id="WP_270921213.1">
    <property type="nucleotide sequence ID" value="NZ_CP127247.1"/>
</dbReference>
<dbReference type="EMBL" id="CP127247">
    <property type="protein sequence ID" value="WIY24208.1"/>
    <property type="molecule type" value="Genomic_DNA"/>
</dbReference>
<evidence type="ECO:0008006" key="4">
    <source>
        <dbReference type="Google" id="ProtNLM"/>
    </source>
</evidence>
<evidence type="ECO:0000313" key="2">
    <source>
        <dbReference type="EMBL" id="WIY24208.1"/>
    </source>
</evidence>
<name>A0A9Y2KWZ0_9RHOB</name>
<dbReference type="AlphaFoldDB" id="A0A9Y2KWZ0"/>
<feature type="chain" id="PRO_5040842440" description="DUF4424 domain-containing protein" evidence="1">
    <location>
        <begin position="22"/>
        <end position="561"/>
    </location>
</feature>
<proteinExistence type="predicted"/>
<accession>A0A9Y2KWZ0</accession>
<evidence type="ECO:0000313" key="3">
    <source>
        <dbReference type="Proteomes" id="UP001238334"/>
    </source>
</evidence>
<sequence length="561" mass="62043">MAVRKLIAATFALACPLGAAAFEGEQRDLRLIAESTHGASIAVDYDVKWKLSSLMGEPTRNLKIRWRLPRTAAIRLPNDPDYEGAPSNFLVRNLPPDVQDTIRLYDVNVPIGFSGHEAGYDCSSLYAINVIAEGYVTFDAGAPAKPGDKWSYNVTGSPNWAQFMTDFQGKSLSEGTAKSVMSTPNLCGDVQDTQVTGKIALGEALRWIRKSFDKRSIAEMIAGAQRQLEVLSETLELPIQDAYSEFGRLAFSLNTARSAAEIADIRQQVEAASKKLRDGIPVRYVPADKAQDYQAERDDVSSQTDQLVEQAAPDESEYDVALQSLEDWLEMKNRELRNTARHPIGCIEFGAEICAPMLRFSPEHDAQVHSPVVQITGQIDRNFLDYNNHIILTIQDQEQLVSVLSDGTFQSKIVLGRGQNKVSAKLLLLNMEDRELFLTSRNISYEGAATKLRVTLVWDTAGSDLDLYVENSTEGTVSYNDKRSGNLVLDVDDTDGHGPENVSAVSLAAASSTKIRVQNYGHGVGTSATVYVYVNEQLFRTYSHTFSRSKEFWHVVELPAE</sequence>
<organism evidence="2 3">
    <name type="scientific">Parasedimentitalea psychrophila</name>
    <dbReference type="NCBI Taxonomy" id="2997337"/>
    <lineage>
        <taxon>Bacteria</taxon>
        <taxon>Pseudomonadati</taxon>
        <taxon>Pseudomonadota</taxon>
        <taxon>Alphaproteobacteria</taxon>
        <taxon>Rhodobacterales</taxon>
        <taxon>Paracoccaceae</taxon>
        <taxon>Parasedimentitalea</taxon>
    </lineage>
</organism>
<keyword evidence="3" id="KW-1185">Reference proteome</keyword>
<keyword evidence="1" id="KW-0732">Signal</keyword>
<dbReference type="KEGG" id="ppso:QPJ95_16600"/>
<evidence type="ECO:0000256" key="1">
    <source>
        <dbReference type="SAM" id="SignalP"/>
    </source>
</evidence>
<reference evidence="2 3" key="1">
    <citation type="submission" date="2023-06" db="EMBL/GenBank/DDBJ databases">
        <title>Parasedimentitalea psychrophila sp. nov., a psychrophilic bacterium isolated from deep-sea sediment.</title>
        <authorList>
            <person name="Li A."/>
        </authorList>
    </citation>
    <scope>NUCLEOTIDE SEQUENCE [LARGE SCALE GENOMIC DNA]</scope>
    <source>
        <strain evidence="2 3">QS115</strain>
    </source>
</reference>
<protein>
    <recommendedName>
        <fullName evidence="4">DUF4424 domain-containing protein</fullName>
    </recommendedName>
</protein>